<sequence>MRNPAESQDDYDNEGPIWPEVKLTAYDRRRVELRDLEAKRDAIQAQGELTAEDQTRLAVLAPLIDKAQKRFDREGQRALDDVSRKRRAIDDWRAGDGREERNQARRKVRAEPNADLSDLTEDQKKQRKLDQTADSRWMKRCRADGWPEARIQAELVVRIRAREAKRAAQVLVDEAEAEMRANPMFGRF</sequence>
<feature type="compositionally biased region" description="Basic and acidic residues" evidence="1">
    <location>
        <begin position="70"/>
        <end position="103"/>
    </location>
</feature>
<dbReference type="Proteomes" id="UP000198761">
    <property type="component" value="Unassembled WGS sequence"/>
</dbReference>
<name>A0A1H8LAP2_9RHOB</name>
<evidence type="ECO:0000313" key="3">
    <source>
        <dbReference type="Proteomes" id="UP000198761"/>
    </source>
</evidence>
<dbReference type="EMBL" id="FOCE01000010">
    <property type="protein sequence ID" value="SEO01778.1"/>
    <property type="molecule type" value="Genomic_DNA"/>
</dbReference>
<dbReference type="RefSeq" id="WP_091303149.1">
    <property type="nucleotide sequence ID" value="NZ_FOCE01000010.1"/>
</dbReference>
<dbReference type="STRING" id="933059.SAMN04488103_110154"/>
<evidence type="ECO:0000313" key="2">
    <source>
        <dbReference type="EMBL" id="SEO01778.1"/>
    </source>
</evidence>
<dbReference type="OrthoDB" id="7876776at2"/>
<organism evidence="2 3">
    <name type="scientific">Gemmobacter aquatilis</name>
    <dbReference type="NCBI Taxonomy" id="933059"/>
    <lineage>
        <taxon>Bacteria</taxon>
        <taxon>Pseudomonadati</taxon>
        <taxon>Pseudomonadota</taxon>
        <taxon>Alphaproteobacteria</taxon>
        <taxon>Rhodobacterales</taxon>
        <taxon>Paracoccaceae</taxon>
        <taxon>Gemmobacter</taxon>
    </lineage>
</organism>
<feature type="region of interest" description="Disordered" evidence="1">
    <location>
        <begin position="70"/>
        <end position="134"/>
    </location>
</feature>
<protein>
    <submittedName>
        <fullName evidence="2">Uncharacterized protein</fullName>
    </submittedName>
</protein>
<evidence type="ECO:0000256" key="1">
    <source>
        <dbReference type="SAM" id="MobiDB-lite"/>
    </source>
</evidence>
<feature type="compositionally biased region" description="Basic and acidic residues" evidence="1">
    <location>
        <begin position="121"/>
        <end position="134"/>
    </location>
</feature>
<reference evidence="2 3" key="1">
    <citation type="submission" date="2016-10" db="EMBL/GenBank/DDBJ databases">
        <authorList>
            <person name="de Groot N.N."/>
        </authorList>
    </citation>
    <scope>NUCLEOTIDE SEQUENCE [LARGE SCALE GENOMIC DNA]</scope>
    <source>
        <strain evidence="2 3">DSM 3857</strain>
    </source>
</reference>
<keyword evidence="3" id="KW-1185">Reference proteome</keyword>
<dbReference type="AlphaFoldDB" id="A0A1H8LAP2"/>
<proteinExistence type="predicted"/>
<gene>
    <name evidence="2" type="ORF">SAMN04488103_110154</name>
</gene>
<accession>A0A1H8LAP2</accession>